<feature type="region of interest" description="Disordered" evidence="2">
    <location>
        <begin position="283"/>
        <end position="303"/>
    </location>
</feature>
<reference evidence="3 4" key="1">
    <citation type="submission" date="2016-02" db="EMBL/GenBank/DDBJ databases">
        <title>Genome analysis of coral dinoflagellate symbionts highlights evolutionary adaptations to a symbiotic lifestyle.</title>
        <authorList>
            <person name="Aranda M."/>
            <person name="Li Y."/>
            <person name="Liew Y.J."/>
            <person name="Baumgarten S."/>
            <person name="Simakov O."/>
            <person name="Wilson M."/>
            <person name="Piel J."/>
            <person name="Ashoor H."/>
            <person name="Bougouffa S."/>
            <person name="Bajic V.B."/>
            <person name="Ryu T."/>
            <person name="Ravasi T."/>
            <person name="Bayer T."/>
            <person name="Micklem G."/>
            <person name="Kim H."/>
            <person name="Bhak J."/>
            <person name="Lajeunesse T.C."/>
            <person name="Voolstra C.R."/>
        </authorList>
    </citation>
    <scope>NUCLEOTIDE SEQUENCE [LARGE SCALE GENOMIC DNA]</scope>
    <source>
        <strain evidence="3 4">CCMP2467</strain>
    </source>
</reference>
<proteinExistence type="predicted"/>
<sequence>MASADDDDWWGDWSWWSDWSGWVDWSEQSEQQQWPRDLEFPPAPGVEGKAVQPPTPPPLSEQHTRPPPVAVPELVAAPTPSADEPAMHEADDGAPDMEADCFDVEDSAELCHEHDEPLLPGASAKVSSSCLRRQLADLNQEVQDEEKLLARTEEAIIEIEIATEAIEIEIATQAIEIEISNEAAIEIEEIANEAIVEIATGEIANETIVEIATGEIANEAIVEPKAIEIPAAVESSWSWWGLQLKELQLEHANIKLIVEFGPAPCIWLPSSQQSFPMRRIRAKSTSGTEGTGSGGSGIKRTGVDGEGEWVYEEHAHENKKQKKSKKQDFEWYERQEQEWEECEYWNDEWDQWRLDCQKIKVEEDFVDEKEEGDADDPEGSRVWKCNDRVKKNELLQNYVLSERNAEKVERELWKPYFFPKEKCEYIAANKKGIEDEDFPGGPLKYWVNVMMEAEDYKKHETEVPSRSRLDLEEAMDVHLPNKPAMGKNSTRTETVPDDDDSDDEKHERAQAEAKKVTGHAGLVT</sequence>
<evidence type="ECO:0000256" key="2">
    <source>
        <dbReference type="SAM" id="MobiDB-lite"/>
    </source>
</evidence>
<gene>
    <name evidence="3" type="ORF">AK812_SmicGene29442</name>
</gene>
<name>A0A1Q9D1U0_SYMMI</name>
<keyword evidence="1" id="KW-0175">Coiled coil</keyword>
<feature type="compositionally biased region" description="Basic and acidic residues" evidence="2">
    <location>
        <begin position="503"/>
        <end position="515"/>
    </location>
</feature>
<accession>A0A1Q9D1U0</accession>
<evidence type="ECO:0000256" key="1">
    <source>
        <dbReference type="SAM" id="Coils"/>
    </source>
</evidence>
<dbReference type="AlphaFoldDB" id="A0A1Q9D1U0"/>
<evidence type="ECO:0000313" key="3">
    <source>
        <dbReference type="EMBL" id="OLP89149.1"/>
    </source>
</evidence>
<dbReference type="OrthoDB" id="10340203at2759"/>
<comment type="caution">
    <text evidence="3">The sequence shown here is derived from an EMBL/GenBank/DDBJ whole genome shotgun (WGS) entry which is preliminary data.</text>
</comment>
<dbReference type="Proteomes" id="UP000186817">
    <property type="component" value="Unassembled WGS sequence"/>
</dbReference>
<organism evidence="3 4">
    <name type="scientific">Symbiodinium microadriaticum</name>
    <name type="common">Dinoflagellate</name>
    <name type="synonym">Zooxanthella microadriatica</name>
    <dbReference type="NCBI Taxonomy" id="2951"/>
    <lineage>
        <taxon>Eukaryota</taxon>
        <taxon>Sar</taxon>
        <taxon>Alveolata</taxon>
        <taxon>Dinophyceae</taxon>
        <taxon>Suessiales</taxon>
        <taxon>Symbiodiniaceae</taxon>
        <taxon>Symbiodinium</taxon>
    </lineage>
</organism>
<feature type="compositionally biased region" description="Low complexity" evidence="2">
    <location>
        <begin position="71"/>
        <end position="80"/>
    </location>
</feature>
<dbReference type="EMBL" id="LSRX01000776">
    <property type="protein sequence ID" value="OLP89149.1"/>
    <property type="molecule type" value="Genomic_DNA"/>
</dbReference>
<feature type="compositionally biased region" description="Pro residues" evidence="2">
    <location>
        <begin position="53"/>
        <end position="70"/>
    </location>
</feature>
<feature type="region of interest" description="Disordered" evidence="2">
    <location>
        <begin position="24"/>
        <end position="94"/>
    </location>
</feature>
<feature type="coiled-coil region" evidence="1">
    <location>
        <begin position="128"/>
        <end position="162"/>
    </location>
</feature>
<feature type="region of interest" description="Disordered" evidence="2">
    <location>
        <begin position="476"/>
        <end position="524"/>
    </location>
</feature>
<keyword evidence="4" id="KW-1185">Reference proteome</keyword>
<protein>
    <submittedName>
        <fullName evidence="3">Uncharacterized protein</fullName>
    </submittedName>
</protein>
<evidence type="ECO:0000313" key="4">
    <source>
        <dbReference type="Proteomes" id="UP000186817"/>
    </source>
</evidence>